<sequence length="67" mass="7304">MQVPIELAPSEHRRLAAWCRGLATDLEVRAVSVGEVVETMIDLVLTDPRTAGAVRQRLTSPEPPGKL</sequence>
<gene>
    <name evidence="1" type="ORF">GCM10023321_14400</name>
</gene>
<dbReference type="RefSeq" id="WP_185060966.1">
    <property type="nucleotide sequence ID" value="NZ_BAABJP010000005.1"/>
</dbReference>
<organism evidence="1 2">
    <name type="scientific">Pseudonocardia eucalypti</name>
    <dbReference type="NCBI Taxonomy" id="648755"/>
    <lineage>
        <taxon>Bacteria</taxon>
        <taxon>Bacillati</taxon>
        <taxon>Actinomycetota</taxon>
        <taxon>Actinomycetes</taxon>
        <taxon>Pseudonocardiales</taxon>
        <taxon>Pseudonocardiaceae</taxon>
        <taxon>Pseudonocardia</taxon>
    </lineage>
</organism>
<proteinExistence type="predicted"/>
<evidence type="ECO:0000313" key="1">
    <source>
        <dbReference type="EMBL" id="GAA5149878.1"/>
    </source>
</evidence>
<protein>
    <submittedName>
        <fullName evidence="1">Uncharacterized protein</fullName>
    </submittedName>
</protein>
<name>A0ABP9PP74_9PSEU</name>
<dbReference type="Proteomes" id="UP001428817">
    <property type="component" value="Unassembled WGS sequence"/>
</dbReference>
<evidence type="ECO:0000313" key="2">
    <source>
        <dbReference type="Proteomes" id="UP001428817"/>
    </source>
</evidence>
<keyword evidence="2" id="KW-1185">Reference proteome</keyword>
<comment type="caution">
    <text evidence="1">The sequence shown here is derived from an EMBL/GenBank/DDBJ whole genome shotgun (WGS) entry which is preliminary data.</text>
</comment>
<dbReference type="EMBL" id="BAABJP010000005">
    <property type="protein sequence ID" value="GAA5149878.1"/>
    <property type="molecule type" value="Genomic_DNA"/>
</dbReference>
<accession>A0ABP9PP74</accession>
<reference evidence="2" key="1">
    <citation type="journal article" date="2019" name="Int. J. Syst. Evol. Microbiol.">
        <title>The Global Catalogue of Microorganisms (GCM) 10K type strain sequencing project: providing services to taxonomists for standard genome sequencing and annotation.</title>
        <authorList>
            <consortium name="The Broad Institute Genomics Platform"/>
            <consortium name="The Broad Institute Genome Sequencing Center for Infectious Disease"/>
            <person name="Wu L."/>
            <person name="Ma J."/>
        </authorList>
    </citation>
    <scope>NUCLEOTIDE SEQUENCE [LARGE SCALE GENOMIC DNA]</scope>
    <source>
        <strain evidence="2">JCM 18303</strain>
    </source>
</reference>